<evidence type="ECO:0000313" key="4">
    <source>
        <dbReference type="Proteomes" id="UP000263900"/>
    </source>
</evidence>
<name>A0A3B7MJ08_9BACT</name>
<dbReference type="Pfam" id="PF08327">
    <property type="entry name" value="AHSA1"/>
    <property type="match status" value="1"/>
</dbReference>
<dbReference type="CDD" id="cd07814">
    <property type="entry name" value="SRPBCC_CalC_Aha1-like"/>
    <property type="match status" value="1"/>
</dbReference>
<evidence type="ECO:0000313" key="3">
    <source>
        <dbReference type="EMBL" id="AXY74402.1"/>
    </source>
</evidence>
<dbReference type="KEGG" id="pseg:D3H65_10625"/>
<protein>
    <submittedName>
        <fullName evidence="3">SRPBCC domain-containing protein</fullName>
    </submittedName>
</protein>
<dbReference type="OrthoDB" id="384974at2"/>
<sequence>MQKTNAAGNAPDTLTVTREVLIKRTINAPRKLVFEAWADPDHLKNWYAPDGCTINIVKYDFREGGTFLTCIRTPSLHDCWCKGEFLNITAPEKLVYSMIIADQHGNAVKPVEAGMDPDWPAETIVTITFEAQGNKTNITLHQTVDEALARQTGAYPSWLSMLDNLEATLTRELR</sequence>
<dbReference type="Gene3D" id="3.30.530.20">
    <property type="match status" value="1"/>
</dbReference>
<dbReference type="SUPFAM" id="SSF55961">
    <property type="entry name" value="Bet v1-like"/>
    <property type="match status" value="1"/>
</dbReference>
<evidence type="ECO:0000259" key="2">
    <source>
        <dbReference type="Pfam" id="PF08327"/>
    </source>
</evidence>
<reference evidence="3 4" key="1">
    <citation type="submission" date="2018-09" db="EMBL/GenBank/DDBJ databases">
        <title>Genome sequencing of strain 6GH32-13.</title>
        <authorList>
            <person name="Weon H.-Y."/>
            <person name="Heo J."/>
            <person name="Kwon S.-W."/>
        </authorList>
    </citation>
    <scope>NUCLEOTIDE SEQUENCE [LARGE SCALE GENOMIC DNA]</scope>
    <source>
        <strain evidence="3 4">5GH32-13</strain>
    </source>
</reference>
<evidence type="ECO:0000256" key="1">
    <source>
        <dbReference type="ARBA" id="ARBA00006817"/>
    </source>
</evidence>
<proteinExistence type="inferred from homology"/>
<comment type="similarity">
    <text evidence="1">Belongs to the AHA1 family.</text>
</comment>
<dbReference type="InterPro" id="IPR013538">
    <property type="entry name" value="ASHA1/2-like_C"/>
</dbReference>
<dbReference type="EMBL" id="CP032157">
    <property type="protein sequence ID" value="AXY74402.1"/>
    <property type="molecule type" value="Genomic_DNA"/>
</dbReference>
<dbReference type="InterPro" id="IPR023393">
    <property type="entry name" value="START-like_dom_sf"/>
</dbReference>
<accession>A0A3B7MJ08</accession>
<dbReference type="AlphaFoldDB" id="A0A3B7MJ08"/>
<dbReference type="RefSeq" id="WP_119050289.1">
    <property type="nucleotide sequence ID" value="NZ_CP032157.1"/>
</dbReference>
<gene>
    <name evidence="3" type="ORF">D3H65_10625</name>
</gene>
<keyword evidence="4" id="KW-1185">Reference proteome</keyword>
<dbReference type="Proteomes" id="UP000263900">
    <property type="component" value="Chromosome"/>
</dbReference>
<feature type="domain" description="Activator of Hsp90 ATPase homologue 1/2-like C-terminal" evidence="2">
    <location>
        <begin position="27"/>
        <end position="169"/>
    </location>
</feature>
<organism evidence="3 4">
    <name type="scientific">Paraflavitalea soli</name>
    <dbReference type="NCBI Taxonomy" id="2315862"/>
    <lineage>
        <taxon>Bacteria</taxon>
        <taxon>Pseudomonadati</taxon>
        <taxon>Bacteroidota</taxon>
        <taxon>Chitinophagia</taxon>
        <taxon>Chitinophagales</taxon>
        <taxon>Chitinophagaceae</taxon>
        <taxon>Paraflavitalea</taxon>
    </lineage>
</organism>